<protein>
    <recommendedName>
        <fullName evidence="9">Transport permease protein</fullName>
    </recommendedName>
</protein>
<evidence type="ECO:0000256" key="4">
    <source>
        <dbReference type="ARBA" id="ARBA00022475"/>
    </source>
</evidence>
<evidence type="ECO:0000256" key="9">
    <source>
        <dbReference type="RuleBase" id="RU361157"/>
    </source>
</evidence>
<feature type="transmembrane region" description="Helical" evidence="9">
    <location>
        <begin position="223"/>
        <end position="245"/>
    </location>
</feature>
<evidence type="ECO:0000256" key="2">
    <source>
        <dbReference type="ARBA" id="ARBA00007783"/>
    </source>
</evidence>
<proteinExistence type="inferred from homology"/>
<dbReference type="PANTHER" id="PTHR30294:SF38">
    <property type="entry name" value="TRANSPORT PERMEASE PROTEIN"/>
    <property type="match status" value="1"/>
</dbReference>
<evidence type="ECO:0000256" key="5">
    <source>
        <dbReference type="ARBA" id="ARBA00022692"/>
    </source>
</evidence>
<dbReference type="Proteomes" id="UP000824496">
    <property type="component" value="Chromosome"/>
</dbReference>
<sequence length="250" mass="27253">MRLSLRTYLATTGRILAQLRADRRTVGLIAVVPALLLTLLYFVYHDYPGADLLFNRIAVSMMAILPMVVMFLVTSVAMLRERTGGTLERLWTTPAHRTDLLFGYATAFALTAVGQSLILCAVAAWGLEVRIEAAWGWVVLSSLINALVGVSLGLVVSAFARTEFQAVQFMPVVIAPQLFLCGLLVPRDQLPRALEVISDVLPMSWSVDAVGQLTAHAEVTGDYLRNLACLVCLALVVLAVAAMTIPRRTR</sequence>
<name>A0ABM7UDW3_9ACTO</name>
<reference evidence="11 12" key="1">
    <citation type="submission" date="2021-08" db="EMBL/GenBank/DDBJ databases">
        <title>Whole genome sequence of novel Actinomyces species strain MAS-1.</title>
        <authorList>
            <person name="Saito M."/>
            <person name="Kuwahara N."/>
            <person name="Takizawa T."/>
            <person name="Gotouda H."/>
            <person name="Ochiai T."/>
        </authorList>
    </citation>
    <scope>NUCLEOTIDE SEQUENCE [LARGE SCALE GENOMIC DNA]</scope>
    <source>
        <strain evidence="11 12">MAS-1</strain>
    </source>
</reference>
<feature type="domain" description="ABC transmembrane type-2" evidence="10">
    <location>
        <begin position="24"/>
        <end position="248"/>
    </location>
</feature>
<comment type="subcellular location">
    <subcellularLocation>
        <location evidence="1 9">Cell membrane</location>
        <topology evidence="1 9">Multi-pass membrane protein</topology>
    </subcellularLocation>
</comment>
<evidence type="ECO:0000256" key="6">
    <source>
        <dbReference type="ARBA" id="ARBA00022989"/>
    </source>
</evidence>
<evidence type="ECO:0000256" key="7">
    <source>
        <dbReference type="ARBA" id="ARBA00023136"/>
    </source>
</evidence>
<dbReference type="InterPro" id="IPR047817">
    <property type="entry name" value="ABC2_TM_bact-type"/>
</dbReference>
<gene>
    <name evidence="11" type="ORF">MANAM107_21630</name>
</gene>
<dbReference type="InterPro" id="IPR051449">
    <property type="entry name" value="ABC-2_transporter_component"/>
</dbReference>
<keyword evidence="4 9" id="KW-1003">Cell membrane</keyword>
<accession>A0ABM7UDW3</accession>
<dbReference type="InterPro" id="IPR013525">
    <property type="entry name" value="ABC2_TM"/>
</dbReference>
<keyword evidence="6 9" id="KW-1133">Transmembrane helix</keyword>
<keyword evidence="12" id="KW-1185">Reference proteome</keyword>
<evidence type="ECO:0000259" key="10">
    <source>
        <dbReference type="PROSITE" id="PS51012"/>
    </source>
</evidence>
<feature type="transmembrane region" description="Helical" evidence="9">
    <location>
        <begin position="100"/>
        <end position="127"/>
    </location>
</feature>
<comment type="similarity">
    <text evidence="2 9">Belongs to the ABC-2 integral membrane protein family.</text>
</comment>
<dbReference type="PIRSF" id="PIRSF006648">
    <property type="entry name" value="DrrB"/>
    <property type="match status" value="1"/>
</dbReference>
<feature type="transmembrane region" description="Helical" evidence="9">
    <location>
        <begin position="25"/>
        <end position="44"/>
    </location>
</feature>
<evidence type="ECO:0000256" key="3">
    <source>
        <dbReference type="ARBA" id="ARBA00022448"/>
    </source>
</evidence>
<keyword evidence="3 9" id="KW-0813">Transport</keyword>
<feature type="transmembrane region" description="Helical" evidence="9">
    <location>
        <begin position="133"/>
        <end position="159"/>
    </location>
</feature>
<comment type="caution">
    <text evidence="9">Lacks conserved residue(s) required for the propagation of feature annotation.</text>
</comment>
<dbReference type="PROSITE" id="PS51012">
    <property type="entry name" value="ABC_TM2"/>
    <property type="match status" value="1"/>
</dbReference>
<dbReference type="Pfam" id="PF01061">
    <property type="entry name" value="ABC2_membrane"/>
    <property type="match status" value="1"/>
</dbReference>
<evidence type="ECO:0000313" key="12">
    <source>
        <dbReference type="Proteomes" id="UP000824496"/>
    </source>
</evidence>
<organism evidence="11 12">
    <name type="scientific">Actinomyces capricornis</name>
    <dbReference type="NCBI Taxonomy" id="2755559"/>
    <lineage>
        <taxon>Bacteria</taxon>
        <taxon>Bacillati</taxon>
        <taxon>Actinomycetota</taxon>
        <taxon>Actinomycetes</taxon>
        <taxon>Actinomycetales</taxon>
        <taxon>Actinomycetaceae</taxon>
        <taxon>Actinomyces</taxon>
    </lineage>
</organism>
<keyword evidence="7 9" id="KW-0472">Membrane</keyword>
<evidence type="ECO:0000256" key="1">
    <source>
        <dbReference type="ARBA" id="ARBA00004651"/>
    </source>
</evidence>
<evidence type="ECO:0000313" key="11">
    <source>
        <dbReference type="EMBL" id="BDA65329.1"/>
    </source>
</evidence>
<feature type="transmembrane region" description="Helical" evidence="9">
    <location>
        <begin position="56"/>
        <end position="79"/>
    </location>
</feature>
<keyword evidence="8" id="KW-0046">Antibiotic resistance</keyword>
<keyword evidence="5 9" id="KW-0812">Transmembrane</keyword>
<evidence type="ECO:0000256" key="8">
    <source>
        <dbReference type="ARBA" id="ARBA00023251"/>
    </source>
</evidence>
<dbReference type="PANTHER" id="PTHR30294">
    <property type="entry name" value="MEMBRANE COMPONENT OF ABC TRANSPORTER YHHJ-RELATED"/>
    <property type="match status" value="1"/>
</dbReference>
<dbReference type="EMBL" id="AP025017">
    <property type="protein sequence ID" value="BDA65329.1"/>
    <property type="molecule type" value="Genomic_DNA"/>
</dbReference>
<dbReference type="InterPro" id="IPR000412">
    <property type="entry name" value="ABC_2_transport"/>
</dbReference>